<dbReference type="Pfam" id="PF00112">
    <property type="entry name" value="Peptidase_C1"/>
    <property type="match status" value="3"/>
</dbReference>
<keyword evidence="3" id="KW-0378">Hydrolase</keyword>
<dbReference type="GO" id="GO:0008234">
    <property type="term" value="F:cysteine-type peptidase activity"/>
    <property type="evidence" value="ECO:0007669"/>
    <property type="project" value="UniProtKB-KW"/>
</dbReference>
<dbReference type="InterPro" id="IPR025660">
    <property type="entry name" value="Pept_his_AS"/>
</dbReference>
<proteinExistence type="inferred from homology"/>
<organism evidence="10">
    <name type="scientific">Timema tahoe</name>
    <dbReference type="NCBI Taxonomy" id="61484"/>
    <lineage>
        <taxon>Eukaryota</taxon>
        <taxon>Metazoa</taxon>
        <taxon>Ecdysozoa</taxon>
        <taxon>Arthropoda</taxon>
        <taxon>Hexapoda</taxon>
        <taxon>Insecta</taxon>
        <taxon>Pterygota</taxon>
        <taxon>Neoptera</taxon>
        <taxon>Polyneoptera</taxon>
        <taxon>Phasmatodea</taxon>
        <taxon>Timematodea</taxon>
        <taxon>Timematoidea</taxon>
        <taxon>Timematidae</taxon>
        <taxon>Timema</taxon>
    </lineage>
</organism>
<accession>A0A7R9FFU9</accession>
<dbReference type="InterPro" id="IPR025661">
    <property type="entry name" value="Pept_asp_AS"/>
</dbReference>
<dbReference type="InterPro" id="IPR013128">
    <property type="entry name" value="Peptidase_C1A"/>
</dbReference>
<name>A0A7R9FFU9_9NEOP</name>
<protein>
    <submittedName>
        <fullName evidence="10">Uncharacterized protein</fullName>
    </submittedName>
</protein>
<evidence type="ECO:0000256" key="5">
    <source>
        <dbReference type="ARBA" id="ARBA00023145"/>
    </source>
</evidence>
<feature type="domain" description="Peptidase C1A papain C-terminal" evidence="8">
    <location>
        <begin position="418"/>
        <end position="629"/>
    </location>
</feature>
<sequence>MIDRNIAVASPTGRQDIPSLFQDCKEVKPHRRQDLHTNEMAFLHCTLVSARKLTGSLKMKVAVLVTLFALSTYSYPTSEELSSEWLTFKEKHAKVYDDEYEEQKHYQNYLENKELVERHNAMYEKGEVTFTMALNKFADLTHDEVPTGLVISSERRGVPFVSSRSIVPDSLDWREKGFVNPIEDQGSCGSCWAFSAAGAVEGQYYKKYGKSVILSKQEIVDCSWGDEYDNYGCWGGWQDRAFEFLIDNGGVDLDDAYPYTATFTNRAFVPLSLTGYVDVESGNEGLVQEAVATVGPISIALDASQRSFHLYNSGVYFEPNCTSDIDDLDHAILLIGYGTDLNGNDYWLVKNSWGTNWGEEGFMRIARNRGNNCESLLYDINVCLMLQTPEERRAYRGGSIKLQSSLPRSKHVSSNLTAYASIDWRNYGYVTPVKNQGGCGSCWAFATTGALEGQHFKATGQLVSLSEQQLVDCSGMNCDGGWMDTAYNYIKNNGGIEREDQYPYTARNGVCGYNSGAVAATVRGWVDIASGDENAVAQAVSDVGPLATGMDASKDSFSLYHSGIYYEPTCSTTDMDHGVLIVGYGFENGQDYWIVKNSWGPDYGEAGYIRIIRNYGNNCAITTAASYPTVRYTGLIVDDETDPIDDEDMSILGSSETGTSSSSGTTDTSAGGTSDTAVSCLEAQWLKVKNRSVGLSEQYLIDCSDQKCSGGTFKNVFEFIKQNWTVSRKAYPYTALDTGSCHEISRKIATLKSYRRIPAKNEAAMMKAIANHGPIVCGVCASSQGFMLYHSGIFSLRHDGENCTTLNHAISLWGYVNDNNSSYFILKNSWGPAWGENGYMRLQMGENNCGVGDLCYYITVE</sequence>
<reference evidence="10" key="1">
    <citation type="submission" date="2020-11" db="EMBL/GenBank/DDBJ databases">
        <authorList>
            <person name="Tran Van P."/>
        </authorList>
    </citation>
    <scope>NUCLEOTIDE SEQUENCE</scope>
</reference>
<dbReference type="CDD" id="cd02248">
    <property type="entry name" value="Peptidase_C1A"/>
    <property type="match status" value="3"/>
</dbReference>
<evidence type="ECO:0000256" key="4">
    <source>
        <dbReference type="ARBA" id="ARBA00022807"/>
    </source>
</evidence>
<dbReference type="PRINTS" id="PR00705">
    <property type="entry name" value="PAPAIN"/>
</dbReference>
<dbReference type="EMBL" id="OE000133">
    <property type="protein sequence ID" value="CAD7452577.1"/>
    <property type="molecule type" value="Genomic_DNA"/>
</dbReference>
<feature type="domain" description="Cathepsin propeptide inhibitor" evidence="9">
    <location>
        <begin position="85"/>
        <end position="145"/>
    </location>
</feature>
<evidence type="ECO:0000256" key="6">
    <source>
        <dbReference type="ARBA" id="ARBA00023157"/>
    </source>
</evidence>
<evidence type="ECO:0000259" key="9">
    <source>
        <dbReference type="SMART" id="SM00848"/>
    </source>
</evidence>
<keyword evidence="4" id="KW-0788">Thiol protease</keyword>
<dbReference type="InterPro" id="IPR038765">
    <property type="entry name" value="Papain-like_cys_pep_sf"/>
</dbReference>
<feature type="domain" description="Peptidase C1A papain C-terminal" evidence="8">
    <location>
        <begin position="663"/>
        <end position="859"/>
    </location>
</feature>
<keyword evidence="5" id="KW-0865">Zymogen</keyword>
<dbReference type="PROSITE" id="PS00640">
    <property type="entry name" value="THIOL_PROTEASE_ASN"/>
    <property type="match status" value="2"/>
</dbReference>
<dbReference type="Pfam" id="PF08246">
    <property type="entry name" value="Inhibitor_I29"/>
    <property type="match status" value="1"/>
</dbReference>
<comment type="similarity">
    <text evidence="1">Belongs to the peptidase C1 family.</text>
</comment>
<dbReference type="GO" id="GO:0006508">
    <property type="term" value="P:proteolysis"/>
    <property type="evidence" value="ECO:0007669"/>
    <property type="project" value="UniProtKB-KW"/>
</dbReference>
<feature type="compositionally biased region" description="Low complexity" evidence="7">
    <location>
        <begin position="653"/>
        <end position="672"/>
    </location>
</feature>
<dbReference type="PROSITE" id="PS00139">
    <property type="entry name" value="THIOL_PROTEASE_CYS"/>
    <property type="match status" value="2"/>
</dbReference>
<evidence type="ECO:0000256" key="3">
    <source>
        <dbReference type="ARBA" id="ARBA00022801"/>
    </source>
</evidence>
<dbReference type="SUPFAM" id="SSF54001">
    <property type="entry name" value="Cysteine proteinases"/>
    <property type="match status" value="3"/>
</dbReference>
<feature type="region of interest" description="Disordered" evidence="7">
    <location>
        <begin position="646"/>
        <end position="672"/>
    </location>
</feature>
<evidence type="ECO:0000256" key="2">
    <source>
        <dbReference type="ARBA" id="ARBA00022670"/>
    </source>
</evidence>
<keyword evidence="6" id="KW-1015">Disulfide bond</keyword>
<dbReference type="SMART" id="SM00848">
    <property type="entry name" value="Inhibitor_I29"/>
    <property type="match status" value="1"/>
</dbReference>
<evidence type="ECO:0000259" key="8">
    <source>
        <dbReference type="SMART" id="SM00645"/>
    </source>
</evidence>
<dbReference type="SMART" id="SM00645">
    <property type="entry name" value="Pept_C1"/>
    <property type="match status" value="3"/>
</dbReference>
<dbReference type="FunFam" id="3.90.70.10:FF:000006">
    <property type="entry name" value="Cathepsin S"/>
    <property type="match status" value="2"/>
</dbReference>
<keyword evidence="2" id="KW-0645">Protease</keyword>
<feature type="domain" description="Peptidase C1A papain C-terminal" evidence="8">
    <location>
        <begin position="167"/>
        <end position="380"/>
    </location>
</feature>
<evidence type="ECO:0000256" key="7">
    <source>
        <dbReference type="SAM" id="MobiDB-lite"/>
    </source>
</evidence>
<dbReference type="Gene3D" id="3.90.70.10">
    <property type="entry name" value="Cysteine proteinases"/>
    <property type="match status" value="3"/>
</dbReference>
<dbReference type="InterPro" id="IPR000668">
    <property type="entry name" value="Peptidase_C1A_C"/>
</dbReference>
<dbReference type="InterPro" id="IPR000169">
    <property type="entry name" value="Pept_cys_AS"/>
</dbReference>
<dbReference type="PANTHER" id="PTHR12411">
    <property type="entry name" value="CYSTEINE PROTEASE FAMILY C1-RELATED"/>
    <property type="match status" value="1"/>
</dbReference>
<gene>
    <name evidence="10" type="ORF">TTEB3V08_LOCUS755</name>
</gene>
<dbReference type="PROSITE" id="PS00639">
    <property type="entry name" value="THIOL_PROTEASE_HIS"/>
    <property type="match status" value="2"/>
</dbReference>
<evidence type="ECO:0000256" key="1">
    <source>
        <dbReference type="ARBA" id="ARBA00008455"/>
    </source>
</evidence>
<dbReference type="InterPro" id="IPR013201">
    <property type="entry name" value="Prot_inhib_I29"/>
</dbReference>
<dbReference type="AlphaFoldDB" id="A0A7R9FFU9"/>
<dbReference type="InterPro" id="IPR039417">
    <property type="entry name" value="Peptidase_C1A_papain-like"/>
</dbReference>
<evidence type="ECO:0000313" key="10">
    <source>
        <dbReference type="EMBL" id="CAD7452577.1"/>
    </source>
</evidence>